<comment type="caution">
    <text evidence="1">The sequence shown here is derived from an EMBL/GenBank/DDBJ whole genome shotgun (WGS) entry which is preliminary data.</text>
</comment>
<sequence length="66" mass="7136">MYMVNGDDEYEASPNATNLTPPLGMIANVTLQKKSYVLESSLAPTMAHEHVPDDHAIKAPVAEVVI</sequence>
<evidence type="ECO:0000313" key="2">
    <source>
        <dbReference type="Proteomes" id="UP001472677"/>
    </source>
</evidence>
<proteinExistence type="predicted"/>
<name>A0ABR2DHF7_9ROSI</name>
<reference evidence="1 2" key="1">
    <citation type="journal article" date="2024" name="G3 (Bethesda)">
        <title>Genome assembly of Hibiscus sabdariffa L. provides insights into metabolisms of medicinal natural products.</title>
        <authorList>
            <person name="Kim T."/>
        </authorList>
    </citation>
    <scope>NUCLEOTIDE SEQUENCE [LARGE SCALE GENOMIC DNA]</scope>
    <source>
        <strain evidence="1">TK-2024</strain>
        <tissue evidence="1">Old leaves</tissue>
    </source>
</reference>
<dbReference type="Proteomes" id="UP001472677">
    <property type="component" value="Unassembled WGS sequence"/>
</dbReference>
<accession>A0ABR2DHF7</accession>
<dbReference type="EMBL" id="JBBPBM010000027">
    <property type="protein sequence ID" value="KAK8538829.1"/>
    <property type="molecule type" value="Genomic_DNA"/>
</dbReference>
<gene>
    <name evidence="1" type="ORF">V6N12_034536</name>
</gene>
<protein>
    <submittedName>
        <fullName evidence="1">Uncharacterized protein</fullName>
    </submittedName>
</protein>
<evidence type="ECO:0000313" key="1">
    <source>
        <dbReference type="EMBL" id="KAK8538829.1"/>
    </source>
</evidence>
<keyword evidence="2" id="KW-1185">Reference proteome</keyword>
<organism evidence="1 2">
    <name type="scientific">Hibiscus sabdariffa</name>
    <name type="common">roselle</name>
    <dbReference type="NCBI Taxonomy" id="183260"/>
    <lineage>
        <taxon>Eukaryota</taxon>
        <taxon>Viridiplantae</taxon>
        <taxon>Streptophyta</taxon>
        <taxon>Embryophyta</taxon>
        <taxon>Tracheophyta</taxon>
        <taxon>Spermatophyta</taxon>
        <taxon>Magnoliopsida</taxon>
        <taxon>eudicotyledons</taxon>
        <taxon>Gunneridae</taxon>
        <taxon>Pentapetalae</taxon>
        <taxon>rosids</taxon>
        <taxon>malvids</taxon>
        <taxon>Malvales</taxon>
        <taxon>Malvaceae</taxon>
        <taxon>Malvoideae</taxon>
        <taxon>Hibiscus</taxon>
    </lineage>
</organism>